<dbReference type="InterPro" id="IPR010016">
    <property type="entry name" value="PxpB"/>
</dbReference>
<dbReference type="SUPFAM" id="SSF160467">
    <property type="entry name" value="PH0987 N-terminal domain-like"/>
    <property type="match status" value="1"/>
</dbReference>
<feature type="domain" description="Carboxyltransferase" evidence="4">
    <location>
        <begin position="7"/>
        <end position="209"/>
    </location>
</feature>
<dbReference type="Gene3D" id="3.30.1360.40">
    <property type="match status" value="1"/>
</dbReference>
<accession>A0A1W6MTC2</accession>
<dbReference type="STRING" id="655015.B1812_07040"/>
<dbReference type="InterPro" id="IPR003833">
    <property type="entry name" value="CT_C_D"/>
</dbReference>
<gene>
    <name evidence="5" type="ORF">B1812_07040</name>
</gene>
<dbReference type="PANTHER" id="PTHR34698">
    <property type="entry name" value="5-OXOPROLINASE SUBUNIT B"/>
    <property type="match status" value="1"/>
</dbReference>
<reference evidence="5 6" key="1">
    <citation type="submission" date="2017-02" db="EMBL/GenBank/DDBJ databases">
        <authorList>
            <person name="Peterson S.W."/>
        </authorList>
    </citation>
    <scope>NUCLEOTIDE SEQUENCE [LARGE SCALE GENOMIC DNA]</scope>
    <source>
        <strain evidence="5 6">S285</strain>
    </source>
</reference>
<evidence type="ECO:0000256" key="3">
    <source>
        <dbReference type="ARBA" id="ARBA00022840"/>
    </source>
</evidence>
<dbReference type="KEGG" id="mbry:B1812_07040"/>
<evidence type="ECO:0000256" key="1">
    <source>
        <dbReference type="ARBA" id="ARBA00022741"/>
    </source>
</evidence>
<evidence type="ECO:0000259" key="4">
    <source>
        <dbReference type="SMART" id="SM00796"/>
    </source>
</evidence>
<dbReference type="Proteomes" id="UP000193978">
    <property type="component" value="Chromosome"/>
</dbReference>
<keyword evidence="1" id="KW-0547">Nucleotide-binding</keyword>
<dbReference type="SMART" id="SM00796">
    <property type="entry name" value="AHS1"/>
    <property type="match status" value="1"/>
</dbReference>
<organism evidence="5 6">
    <name type="scientific">Methylocystis bryophila</name>
    <dbReference type="NCBI Taxonomy" id="655015"/>
    <lineage>
        <taxon>Bacteria</taxon>
        <taxon>Pseudomonadati</taxon>
        <taxon>Pseudomonadota</taxon>
        <taxon>Alphaproteobacteria</taxon>
        <taxon>Hyphomicrobiales</taxon>
        <taxon>Methylocystaceae</taxon>
        <taxon>Methylocystis</taxon>
    </lineage>
</organism>
<protein>
    <submittedName>
        <fullName evidence="5">Allophanate hydrolase</fullName>
    </submittedName>
</protein>
<dbReference type="SUPFAM" id="SSF50891">
    <property type="entry name" value="Cyclophilin-like"/>
    <property type="match status" value="1"/>
</dbReference>
<keyword evidence="2 5" id="KW-0378">Hydrolase</keyword>
<dbReference type="EMBL" id="CP019948">
    <property type="protein sequence ID" value="ARN80873.1"/>
    <property type="molecule type" value="Genomic_DNA"/>
</dbReference>
<sequence length="245" mass="26037">MAGYEKPRFLDASEAALSIEFGDAVDPEINARVLALDAALQRAQLEGVTETLPTYRALLVGYEPLVLSRETLIASAQSLLADAPPDATAAAPARWRLPCCYEPPCGEDLAEASAALGLSPARFVELHAGADYRAYMYGFAPGWCYLGGLPEVLALPRRATPRAPTPPGAVLIGGGLALVASNPMPTGWYVIGRTPERLFLPKREPPLFIAPGDLLRFEPVDLAAFRALDARAAEGERVAVREGGA</sequence>
<dbReference type="PANTHER" id="PTHR34698:SF2">
    <property type="entry name" value="5-OXOPROLINASE SUBUNIT B"/>
    <property type="match status" value="1"/>
</dbReference>
<keyword evidence="6" id="KW-1185">Reference proteome</keyword>
<dbReference type="Pfam" id="PF02682">
    <property type="entry name" value="CT_C_D"/>
    <property type="match status" value="1"/>
</dbReference>
<keyword evidence="3" id="KW-0067">ATP-binding</keyword>
<name>A0A1W6MTC2_9HYPH</name>
<dbReference type="AlphaFoldDB" id="A0A1W6MTC2"/>
<dbReference type="OrthoDB" id="9778567at2"/>
<dbReference type="GO" id="GO:0005524">
    <property type="term" value="F:ATP binding"/>
    <property type="evidence" value="ECO:0007669"/>
    <property type="project" value="UniProtKB-KW"/>
</dbReference>
<proteinExistence type="predicted"/>
<evidence type="ECO:0000256" key="2">
    <source>
        <dbReference type="ARBA" id="ARBA00022801"/>
    </source>
</evidence>
<evidence type="ECO:0000313" key="6">
    <source>
        <dbReference type="Proteomes" id="UP000193978"/>
    </source>
</evidence>
<dbReference type="RefSeq" id="WP_085770958.1">
    <property type="nucleotide sequence ID" value="NZ_AP027149.1"/>
</dbReference>
<dbReference type="InterPro" id="IPR029000">
    <property type="entry name" value="Cyclophilin-like_dom_sf"/>
</dbReference>
<evidence type="ECO:0000313" key="5">
    <source>
        <dbReference type="EMBL" id="ARN80873.1"/>
    </source>
</evidence>
<dbReference type="GO" id="GO:0016787">
    <property type="term" value="F:hydrolase activity"/>
    <property type="evidence" value="ECO:0007669"/>
    <property type="project" value="UniProtKB-KW"/>
</dbReference>
<dbReference type="Gene3D" id="2.40.100.10">
    <property type="entry name" value="Cyclophilin-like"/>
    <property type="match status" value="1"/>
</dbReference>